<accession>A0A8C7DUW4</accession>
<keyword evidence="2" id="KW-1185">Reference proteome</keyword>
<protein>
    <submittedName>
        <fullName evidence="1">Uncharacterized protein</fullName>
    </submittedName>
</protein>
<evidence type="ECO:0000313" key="2">
    <source>
        <dbReference type="Proteomes" id="UP000694557"/>
    </source>
</evidence>
<dbReference type="Proteomes" id="UP000694557">
    <property type="component" value="Unassembled WGS sequence"/>
</dbReference>
<dbReference type="GeneTree" id="ENSGT01010000229774"/>
<name>A0A8C7DUW4_ONCKI</name>
<dbReference type="Ensembl" id="ENSOKIT00005020247.1">
    <property type="protein sequence ID" value="ENSOKIP00005018998.1"/>
    <property type="gene ID" value="ENSOKIG00005008408.1"/>
</dbReference>
<evidence type="ECO:0000313" key="1">
    <source>
        <dbReference type="Ensembl" id="ENSOKIP00005018998.1"/>
    </source>
</evidence>
<proteinExistence type="predicted"/>
<dbReference type="AlphaFoldDB" id="A0A8C7DUW4"/>
<reference evidence="1" key="2">
    <citation type="submission" date="2025-09" db="UniProtKB">
        <authorList>
            <consortium name="Ensembl"/>
        </authorList>
    </citation>
    <scope>IDENTIFICATION</scope>
</reference>
<organism evidence="1 2">
    <name type="scientific">Oncorhynchus kisutch</name>
    <name type="common">Coho salmon</name>
    <name type="synonym">Salmo kisutch</name>
    <dbReference type="NCBI Taxonomy" id="8019"/>
    <lineage>
        <taxon>Eukaryota</taxon>
        <taxon>Metazoa</taxon>
        <taxon>Chordata</taxon>
        <taxon>Craniata</taxon>
        <taxon>Vertebrata</taxon>
        <taxon>Euteleostomi</taxon>
        <taxon>Actinopterygii</taxon>
        <taxon>Neopterygii</taxon>
        <taxon>Teleostei</taxon>
        <taxon>Protacanthopterygii</taxon>
        <taxon>Salmoniformes</taxon>
        <taxon>Salmonidae</taxon>
        <taxon>Salmoninae</taxon>
        <taxon>Oncorhynchus</taxon>
    </lineage>
</organism>
<sequence>MSVDCLSLCCKTCIELLQQDQKMIEERKSARNSHYQKTLADMVTNDTGILRGVIEQASWDYNTAR</sequence>
<reference evidence="1" key="1">
    <citation type="submission" date="2025-08" db="UniProtKB">
        <authorList>
            <consortium name="Ensembl"/>
        </authorList>
    </citation>
    <scope>IDENTIFICATION</scope>
</reference>